<reference evidence="1 2" key="1">
    <citation type="journal article" date="2018" name="Sci. Rep.">
        <title>Genomic signatures of local adaptation to the degree of environmental predictability in rotifers.</title>
        <authorList>
            <person name="Franch-Gras L."/>
            <person name="Hahn C."/>
            <person name="Garcia-Roger E.M."/>
            <person name="Carmona M.J."/>
            <person name="Serra M."/>
            <person name="Gomez A."/>
        </authorList>
    </citation>
    <scope>NUCLEOTIDE SEQUENCE [LARGE SCALE GENOMIC DNA]</scope>
    <source>
        <strain evidence="1">HYR1</strain>
    </source>
</reference>
<dbReference type="Proteomes" id="UP000276133">
    <property type="component" value="Unassembled WGS sequence"/>
</dbReference>
<dbReference type="EMBL" id="REGN01001474">
    <property type="protein sequence ID" value="RNA34476.1"/>
    <property type="molecule type" value="Genomic_DNA"/>
</dbReference>
<comment type="caution">
    <text evidence="1">The sequence shown here is derived from an EMBL/GenBank/DDBJ whole genome shotgun (WGS) entry which is preliminary data.</text>
</comment>
<evidence type="ECO:0000313" key="1">
    <source>
        <dbReference type="EMBL" id="RNA34476.1"/>
    </source>
</evidence>
<dbReference type="AlphaFoldDB" id="A0A3M7SFE2"/>
<proteinExistence type="predicted"/>
<keyword evidence="2" id="KW-1185">Reference proteome</keyword>
<name>A0A3M7SFE2_BRAPC</name>
<organism evidence="1 2">
    <name type="scientific">Brachionus plicatilis</name>
    <name type="common">Marine rotifer</name>
    <name type="synonym">Brachionus muelleri</name>
    <dbReference type="NCBI Taxonomy" id="10195"/>
    <lineage>
        <taxon>Eukaryota</taxon>
        <taxon>Metazoa</taxon>
        <taxon>Spiralia</taxon>
        <taxon>Gnathifera</taxon>
        <taxon>Rotifera</taxon>
        <taxon>Eurotatoria</taxon>
        <taxon>Monogononta</taxon>
        <taxon>Pseudotrocha</taxon>
        <taxon>Ploima</taxon>
        <taxon>Brachionidae</taxon>
        <taxon>Brachionus</taxon>
    </lineage>
</organism>
<evidence type="ECO:0000313" key="2">
    <source>
        <dbReference type="Proteomes" id="UP000276133"/>
    </source>
</evidence>
<sequence>MNHFFDNLNQFEYYEVVIGSYFDYWIKQPTRVLKANSVLTNIQPTHEEVARHNQYEQFFS</sequence>
<gene>
    <name evidence="1" type="ORF">BpHYR1_037451</name>
</gene>
<protein>
    <submittedName>
        <fullName evidence="1">Uncharacterized protein</fullName>
    </submittedName>
</protein>
<accession>A0A3M7SFE2</accession>